<feature type="active site" description="Nucleophile" evidence="6">
    <location>
        <position position="820"/>
    </location>
</feature>
<feature type="site" description="Transition state stabilizer" evidence="6">
    <location>
        <position position="907"/>
    </location>
</feature>
<feature type="binding site" evidence="6">
    <location>
        <position position="688"/>
    </location>
    <ligand>
        <name>alpha-maltose 1-phosphate</name>
        <dbReference type="ChEBI" id="CHEBI:63576"/>
    </ligand>
</feature>
<dbReference type="OrthoDB" id="9805159at2"/>
<comment type="subunit">
    <text evidence="1 6">Homodimer.</text>
</comment>
<reference evidence="9 10" key="1">
    <citation type="submission" date="2018-08" db="EMBL/GenBank/DDBJ databases">
        <title>Genome sequencing of Agrobacterium vitis strain ICMP 10754.</title>
        <authorList>
            <person name="Visnovsky S.B."/>
            <person name="Pitman A.R."/>
        </authorList>
    </citation>
    <scope>NUCLEOTIDE SEQUENCE [LARGE SCALE GENOMIC DNA]</scope>
    <source>
        <strain evidence="9 10">ICMP 10754</strain>
    </source>
</reference>
<feature type="domain" description="Glycosyl hydrolase family 13 catalytic" evidence="8">
    <location>
        <begin position="640"/>
        <end position="985"/>
    </location>
</feature>
<keyword evidence="2 6" id="KW-0328">Glycosyltransferase</keyword>
<gene>
    <name evidence="6" type="primary">glgE</name>
    <name evidence="9" type="ORF">DXT89_05085</name>
</gene>
<evidence type="ECO:0000256" key="7">
    <source>
        <dbReference type="SAM" id="MobiDB-lite"/>
    </source>
</evidence>
<dbReference type="InterPro" id="IPR013780">
    <property type="entry name" value="Glyco_hydro_b"/>
</dbReference>
<dbReference type="Pfam" id="PF00128">
    <property type="entry name" value="Alpha-amylase"/>
    <property type="match status" value="1"/>
</dbReference>
<protein>
    <recommendedName>
        <fullName evidence="6">Alpha-1,4-glucan:maltose-1-phosphate maltosyltransferase</fullName>
        <shortName evidence="6">GMPMT</shortName>
        <ecNumber evidence="6">2.4.99.16</ecNumber>
    </recommendedName>
    <alternativeName>
        <fullName evidence="6">(1-&gt;4)-alpha-D-glucan:maltose-1-phosphate alpha-D-maltosyltransferase</fullName>
    </alternativeName>
</protein>
<keyword evidence="3 6" id="KW-0808">Transferase</keyword>
<evidence type="ECO:0000256" key="4">
    <source>
        <dbReference type="ARBA" id="ARBA00023277"/>
    </source>
</evidence>
<comment type="catalytic activity">
    <reaction evidence="5 6">
        <text>alpha-maltose 1-phosphate + [(1-&gt;4)-alpha-D-glucosyl](n) = [(1-&gt;4)-alpha-D-glucosyl](n+2) + phosphate</text>
        <dbReference type="Rhea" id="RHEA:42692"/>
        <dbReference type="Rhea" id="RHEA-COMP:9584"/>
        <dbReference type="Rhea" id="RHEA-COMP:10183"/>
        <dbReference type="ChEBI" id="CHEBI:15444"/>
        <dbReference type="ChEBI" id="CHEBI:43474"/>
        <dbReference type="ChEBI" id="CHEBI:63576"/>
        <dbReference type="EC" id="2.4.99.16"/>
    </reaction>
</comment>
<dbReference type="CDD" id="cd00551">
    <property type="entry name" value="AmyAc_family"/>
    <property type="match status" value="1"/>
</dbReference>
<dbReference type="GeneID" id="60680709"/>
<dbReference type="InterPro" id="IPR026585">
    <property type="entry name" value="GlgE"/>
</dbReference>
<name>A0A368P1P7_AGRVI</name>
<dbReference type="Proteomes" id="UP000436911">
    <property type="component" value="Unassembled WGS sequence"/>
</dbReference>
<evidence type="ECO:0000313" key="10">
    <source>
        <dbReference type="Proteomes" id="UP000436911"/>
    </source>
</evidence>
<comment type="function">
    <text evidence="6">Maltosyltransferase that uses maltose 1-phosphate (M1P) as the sugar donor to elongate linear or branched alpha-(1-&gt;4)-glucans. Is involved in a branched alpha-glucan biosynthetic pathway from trehalose, together with TreS, Mak and GlgB.</text>
</comment>
<organism evidence="9 10">
    <name type="scientific">Agrobacterium vitis</name>
    <name type="common">Rhizobium vitis</name>
    <dbReference type="NCBI Taxonomy" id="373"/>
    <lineage>
        <taxon>Bacteria</taxon>
        <taxon>Pseudomonadati</taxon>
        <taxon>Pseudomonadota</taxon>
        <taxon>Alphaproteobacteria</taxon>
        <taxon>Hyphomicrobiales</taxon>
        <taxon>Rhizobiaceae</taxon>
        <taxon>Rhizobium/Agrobacterium group</taxon>
        <taxon>Agrobacterium</taxon>
    </lineage>
</organism>
<dbReference type="GO" id="GO:0004553">
    <property type="term" value="F:hydrolase activity, hydrolyzing O-glycosyl compounds"/>
    <property type="evidence" value="ECO:0007669"/>
    <property type="project" value="InterPro"/>
</dbReference>
<dbReference type="SMART" id="SM00642">
    <property type="entry name" value="Aamy"/>
    <property type="match status" value="1"/>
</dbReference>
<comment type="similarity">
    <text evidence="6">Belongs to the glycosyl hydrolase 13 family. GlgE subfamily.</text>
</comment>
<dbReference type="Gene3D" id="1.20.58.80">
    <property type="entry name" value="Phosphotransferase system, lactose/cellobiose-type IIA subunit"/>
    <property type="match status" value="1"/>
</dbReference>
<evidence type="ECO:0000256" key="6">
    <source>
        <dbReference type="HAMAP-Rule" id="MF_02124"/>
    </source>
</evidence>
<keyword evidence="4 6" id="KW-0119">Carbohydrate metabolism</keyword>
<dbReference type="Gene3D" id="2.60.40.10">
    <property type="entry name" value="Immunoglobulins"/>
    <property type="match status" value="1"/>
</dbReference>
<dbReference type="CDD" id="cd11344">
    <property type="entry name" value="AmyAc_GlgE_like"/>
    <property type="match status" value="1"/>
</dbReference>
<dbReference type="InterPro" id="IPR021828">
    <property type="entry name" value="GlgE_dom_N/S"/>
</dbReference>
<dbReference type="GO" id="GO:0016758">
    <property type="term" value="F:hexosyltransferase activity"/>
    <property type="evidence" value="ECO:0007669"/>
    <property type="project" value="UniProtKB-UniRule"/>
</dbReference>
<evidence type="ECO:0000256" key="1">
    <source>
        <dbReference type="ARBA" id="ARBA00011738"/>
    </source>
</evidence>
<comment type="caution">
    <text evidence="9">The sequence shown here is derived from an EMBL/GenBank/DDBJ whole genome shotgun (WGS) entry which is preliminary data.</text>
</comment>
<feature type="binding site" evidence="6">
    <location>
        <position position="821"/>
    </location>
    <ligand>
        <name>alpha-maltose 1-phosphate</name>
        <dbReference type="ChEBI" id="CHEBI:63576"/>
    </ligand>
</feature>
<sequence length="1087" mass="121673">MTQSHSAEQQDTARGDTVRQSFLSSAPKIYYVHPLLLKGIADWNTLFEHVRGLGFDTILSAPPFSRASGASLFISKSFDTFDPALDLPGSGDDRLRELTEAARAHGLDFMLDLVIDRIATETPPGQIADPRISPFHSGSRPVDFTNNDEATHLLGEWRARIARFTAAGVAGFRCIGIDSAPSSFWRDLISVGPSARFFAWTPGTSFEARRALQGTGFTGCFSSFAWWNLDEPWFAEEYALQRALGIQIAFPEAPFARRIAHGTESREIIERKAIRALHLAAAFGPLMVPMGFEFGVSTPLDPMHGDGQGIRGLKDQGSFDLSASIRALNDQAGQRLVFLGKPLRIVAKAGSPACALVQSDREDLRSSQRIRIVTFNRDLRTSATLPLHALHELASGFLPLTLDQGQAPSAILETGKIGPGGLCLLSGQRADAIVFEPETTAGDAAAAPRLAIENIQPSVDEGRFPIKRIVGDRITVEADIFGDGHDPLSAAVLWRPCDRDDWTEVRMELIENDRWRGEFSLSRLGRHEFVVEAWRNPFAIFHYELSKKHEARLDLKLELQEGIALVRKALARADGQLASELEQLIARLEQNPEPQRADLLLHADTFALMDRADARPFRLRSQPLPVDAERLEAGFASWYQLFPRSQSGDPDRHGTFADVIKRLPAIRAMGFDVVYFPPIHPIGTTNRKGRNNSLKAGPNDPGSPYAIGSPDGGHDAIHPQLGTFEDFRTLVAAARDEGLEIALDLAIQASPDHPWLTQHPGWFDWRPDGTIRYAENPPKKYEDIVNVDFYANDAVPALWQALRDIVDMWVGEGVKLFRVDNPHTKPFPFWEWLIGDIRARHPEVVFLSEAFTKPKVMYRLAKIGFSQSYTYFTWRNLRWELEQYMLELTTQAPKEFFRPHFFVNTHDINPDFLQNAPRSAYLIRAGLAATLSGLWGVYNGFELCEGRPDAKRKEYADSEKYEITAWDWDRPGNIIAEITMLNRIRSENAALHSHLGLTLLPSSNDQVMFFEKASPGRENVLLVAVSLDTHNDQTSTVELPLWRWGLPDSGSLALEDLVTLRKFTWTGKWQTAGFNPHVLPFSIYRVR</sequence>
<evidence type="ECO:0000313" key="9">
    <source>
        <dbReference type="EMBL" id="KAA3530121.1"/>
    </source>
</evidence>
<feature type="compositionally biased region" description="Polar residues" evidence="7">
    <location>
        <begin position="685"/>
        <end position="694"/>
    </location>
</feature>
<dbReference type="Pfam" id="PF11896">
    <property type="entry name" value="GlgE_dom_N_S"/>
    <property type="match status" value="1"/>
</dbReference>
<dbReference type="EC" id="2.4.99.16" evidence="6"/>
<dbReference type="RefSeq" id="WP_060717398.1">
    <property type="nucleotide sequence ID" value="NZ_CP055266.1"/>
</dbReference>
<dbReference type="SUPFAM" id="SSF51445">
    <property type="entry name" value="(Trans)glycosidases"/>
    <property type="match status" value="2"/>
</dbReference>
<dbReference type="HAMAP" id="MF_02124">
    <property type="entry name" value="GlgE"/>
    <property type="match status" value="1"/>
</dbReference>
<dbReference type="Gene3D" id="3.20.20.80">
    <property type="entry name" value="Glycosidases"/>
    <property type="match status" value="2"/>
</dbReference>
<dbReference type="Gene3D" id="2.60.40.1180">
    <property type="entry name" value="Golgi alpha-mannosidase II"/>
    <property type="match status" value="1"/>
</dbReference>
<evidence type="ECO:0000256" key="5">
    <source>
        <dbReference type="ARBA" id="ARBA00048735"/>
    </source>
</evidence>
<evidence type="ECO:0000259" key="8">
    <source>
        <dbReference type="SMART" id="SM00642"/>
    </source>
</evidence>
<dbReference type="InterPro" id="IPR017853">
    <property type="entry name" value="GH"/>
</dbReference>
<proteinExistence type="inferred from homology"/>
<dbReference type="Pfam" id="PF21702">
    <property type="entry name" value="GLGE_C"/>
    <property type="match status" value="1"/>
</dbReference>
<evidence type="ECO:0000256" key="3">
    <source>
        <dbReference type="ARBA" id="ARBA00022679"/>
    </source>
</evidence>
<dbReference type="EMBL" id="QUSG01000002">
    <property type="protein sequence ID" value="KAA3530121.1"/>
    <property type="molecule type" value="Genomic_DNA"/>
</dbReference>
<dbReference type="AlphaFoldDB" id="A0A368P1P7"/>
<dbReference type="InterPro" id="IPR006047">
    <property type="entry name" value="GH13_cat_dom"/>
</dbReference>
<feature type="binding site" evidence="6">
    <location>
        <position position="748"/>
    </location>
    <ligand>
        <name>alpha-maltose 1-phosphate</name>
        <dbReference type="ChEBI" id="CHEBI:63576"/>
    </ligand>
</feature>
<dbReference type="PANTHER" id="PTHR47786">
    <property type="entry name" value="ALPHA-1,4-GLUCAN:MALTOSE-1-PHOSPHATE MALTOSYLTRANSFERASE"/>
    <property type="match status" value="1"/>
</dbReference>
<dbReference type="PANTHER" id="PTHR47786:SF2">
    <property type="entry name" value="GLYCOSYL HYDROLASE FAMILY 13 CATALYTIC DOMAIN-CONTAINING PROTEIN"/>
    <property type="match status" value="1"/>
</dbReference>
<dbReference type="InterPro" id="IPR049171">
    <property type="entry name" value="GLGE_C"/>
</dbReference>
<feature type="binding site" evidence="6">
    <location>
        <position position="783"/>
    </location>
    <ligand>
        <name>alpha-maltose 1-phosphate</name>
        <dbReference type="ChEBI" id="CHEBI:63576"/>
    </ligand>
</feature>
<feature type="region of interest" description="Disordered" evidence="7">
    <location>
        <begin position="685"/>
        <end position="712"/>
    </location>
</feature>
<dbReference type="GO" id="GO:0030979">
    <property type="term" value="P:alpha-glucan biosynthetic process"/>
    <property type="evidence" value="ECO:0007669"/>
    <property type="project" value="UniProtKB-UniRule"/>
</dbReference>
<evidence type="ECO:0000256" key="2">
    <source>
        <dbReference type="ARBA" id="ARBA00022676"/>
    </source>
</evidence>
<feature type="active site" description="Proton donor" evidence="6">
    <location>
        <position position="849"/>
    </location>
</feature>
<accession>A0A368P1P7</accession>
<dbReference type="InterPro" id="IPR013783">
    <property type="entry name" value="Ig-like_fold"/>
</dbReference>
<feature type="binding site" evidence="6">
    <location>
        <begin position="960"/>
        <end position="961"/>
    </location>
    <ligand>
        <name>alpha-maltose 1-phosphate</name>
        <dbReference type="ChEBI" id="CHEBI:63576"/>
    </ligand>
</feature>